<dbReference type="PANTHER" id="PTHR47074">
    <property type="entry name" value="BNAC02G40300D PROTEIN"/>
    <property type="match status" value="1"/>
</dbReference>
<proteinExistence type="predicted"/>
<organism evidence="2 3">
    <name type="scientific">Gossypium anomalum</name>
    <dbReference type="NCBI Taxonomy" id="47600"/>
    <lineage>
        <taxon>Eukaryota</taxon>
        <taxon>Viridiplantae</taxon>
        <taxon>Streptophyta</taxon>
        <taxon>Embryophyta</taxon>
        <taxon>Tracheophyta</taxon>
        <taxon>Spermatophyta</taxon>
        <taxon>Magnoliopsida</taxon>
        <taxon>eudicotyledons</taxon>
        <taxon>Gunneridae</taxon>
        <taxon>Pentapetalae</taxon>
        <taxon>rosids</taxon>
        <taxon>malvids</taxon>
        <taxon>Malvales</taxon>
        <taxon>Malvaceae</taxon>
        <taxon>Malvoideae</taxon>
        <taxon>Gossypium</taxon>
    </lineage>
</organism>
<dbReference type="GO" id="GO:0003676">
    <property type="term" value="F:nucleic acid binding"/>
    <property type="evidence" value="ECO:0007669"/>
    <property type="project" value="InterPro"/>
</dbReference>
<dbReference type="EMBL" id="JAHUZN010000008">
    <property type="protein sequence ID" value="KAG8486414.1"/>
    <property type="molecule type" value="Genomic_DNA"/>
</dbReference>
<dbReference type="OrthoDB" id="1717299at2759"/>
<evidence type="ECO:0000259" key="1">
    <source>
        <dbReference type="Pfam" id="PF13456"/>
    </source>
</evidence>
<name>A0A8J6CVT4_9ROSI</name>
<keyword evidence="3" id="KW-1185">Reference proteome</keyword>
<evidence type="ECO:0000313" key="3">
    <source>
        <dbReference type="Proteomes" id="UP000701853"/>
    </source>
</evidence>
<sequence length="216" mass="24734">MANLIDEQSAKWKESVVNTTFNKHKYRLSDRLRWCLEKIREPTVQALLLSRNKLLHECKRKSSSELCTFVMGYIIELEILEDTQLRSVTNQTGMRGLEASILSIIIKDKKGLIMGVACNWNRNILSVEAVKALVAVQAIRFVQEMGFQKVEFEGNSLVIISKIKMQGINRSKGGNQVAHLLAKAGFIQKRDVQWVEDSLAIREIMVVEERNLFRTK</sequence>
<dbReference type="AlphaFoldDB" id="A0A8J6CVT4"/>
<accession>A0A8J6CVT4</accession>
<evidence type="ECO:0000313" key="2">
    <source>
        <dbReference type="EMBL" id="KAG8486414.1"/>
    </source>
</evidence>
<dbReference type="Proteomes" id="UP000701853">
    <property type="component" value="Chromosome 8"/>
</dbReference>
<dbReference type="InterPro" id="IPR002156">
    <property type="entry name" value="RNaseH_domain"/>
</dbReference>
<protein>
    <recommendedName>
        <fullName evidence="1">RNase H type-1 domain-containing protein</fullName>
    </recommendedName>
</protein>
<reference evidence="2 3" key="1">
    <citation type="journal article" date="2021" name="bioRxiv">
        <title>The Gossypium anomalum genome as a resource for cotton improvement and evolutionary analysis of hybrid incompatibility.</title>
        <authorList>
            <person name="Grover C.E."/>
            <person name="Yuan D."/>
            <person name="Arick M.A."/>
            <person name="Miller E.R."/>
            <person name="Hu G."/>
            <person name="Peterson D.G."/>
            <person name="Wendel J.F."/>
            <person name="Udall J.A."/>
        </authorList>
    </citation>
    <scope>NUCLEOTIDE SEQUENCE [LARGE SCALE GENOMIC DNA]</scope>
    <source>
        <strain evidence="2">JFW-Udall</strain>
        <tissue evidence="2">Leaf</tissue>
    </source>
</reference>
<comment type="caution">
    <text evidence="2">The sequence shown here is derived from an EMBL/GenBank/DDBJ whole genome shotgun (WGS) entry which is preliminary data.</text>
</comment>
<dbReference type="GO" id="GO:0004523">
    <property type="term" value="F:RNA-DNA hybrid ribonuclease activity"/>
    <property type="evidence" value="ECO:0007669"/>
    <property type="project" value="InterPro"/>
</dbReference>
<dbReference type="InterPro" id="IPR052929">
    <property type="entry name" value="RNase_H-like_EbsB-rel"/>
</dbReference>
<feature type="domain" description="RNase H type-1" evidence="1">
    <location>
        <begin position="100"/>
        <end position="183"/>
    </location>
</feature>
<gene>
    <name evidence="2" type="ORF">CXB51_019898</name>
</gene>
<dbReference type="PANTHER" id="PTHR47074:SF61">
    <property type="entry name" value="RNASE H TYPE-1 DOMAIN-CONTAINING PROTEIN"/>
    <property type="match status" value="1"/>
</dbReference>
<dbReference type="Pfam" id="PF13456">
    <property type="entry name" value="RVT_3"/>
    <property type="match status" value="1"/>
</dbReference>